<sequence>MNVVVGSPPTLPCCSLIQGLVDLDSRGRAVEGILLLDSLVEQHLIDQISDLVSVIINACQ</sequence>
<reference evidence="1 2" key="1">
    <citation type="submission" date="2020-09" db="EMBL/GenBank/DDBJ databases">
        <title>De no assembly of potato wild relative species, Solanum commersonii.</title>
        <authorList>
            <person name="Cho K."/>
        </authorList>
    </citation>
    <scope>NUCLEOTIDE SEQUENCE [LARGE SCALE GENOMIC DNA]</scope>
    <source>
        <strain evidence="1">LZ3.2</strain>
        <tissue evidence="1">Leaf</tissue>
    </source>
</reference>
<organism evidence="1 2">
    <name type="scientific">Solanum commersonii</name>
    <name type="common">Commerson's wild potato</name>
    <name type="synonym">Commerson's nightshade</name>
    <dbReference type="NCBI Taxonomy" id="4109"/>
    <lineage>
        <taxon>Eukaryota</taxon>
        <taxon>Viridiplantae</taxon>
        <taxon>Streptophyta</taxon>
        <taxon>Embryophyta</taxon>
        <taxon>Tracheophyta</taxon>
        <taxon>Spermatophyta</taxon>
        <taxon>Magnoliopsida</taxon>
        <taxon>eudicotyledons</taxon>
        <taxon>Gunneridae</taxon>
        <taxon>Pentapetalae</taxon>
        <taxon>asterids</taxon>
        <taxon>lamiids</taxon>
        <taxon>Solanales</taxon>
        <taxon>Solanaceae</taxon>
        <taxon>Solanoideae</taxon>
        <taxon>Solaneae</taxon>
        <taxon>Solanum</taxon>
    </lineage>
</organism>
<dbReference type="Proteomes" id="UP000824120">
    <property type="component" value="Chromosome 3"/>
</dbReference>
<dbReference type="AlphaFoldDB" id="A0A9J5ZX02"/>
<protein>
    <submittedName>
        <fullName evidence="1">Uncharacterized protein</fullName>
    </submittedName>
</protein>
<keyword evidence="2" id="KW-1185">Reference proteome</keyword>
<gene>
    <name evidence="1" type="ORF">H5410_016435</name>
</gene>
<proteinExistence type="predicted"/>
<accession>A0A9J5ZX02</accession>
<name>A0A9J5ZX02_SOLCO</name>
<dbReference type="EMBL" id="JACXVP010000003">
    <property type="protein sequence ID" value="KAG5616611.1"/>
    <property type="molecule type" value="Genomic_DNA"/>
</dbReference>
<evidence type="ECO:0000313" key="2">
    <source>
        <dbReference type="Proteomes" id="UP000824120"/>
    </source>
</evidence>
<comment type="caution">
    <text evidence="1">The sequence shown here is derived from an EMBL/GenBank/DDBJ whole genome shotgun (WGS) entry which is preliminary data.</text>
</comment>
<evidence type="ECO:0000313" key="1">
    <source>
        <dbReference type="EMBL" id="KAG5616611.1"/>
    </source>
</evidence>